<reference evidence="1" key="1">
    <citation type="submission" date="2023-03" db="EMBL/GenBank/DDBJ databases">
        <title>Massive genome expansion in bonnet fungi (Mycena s.s.) driven by repeated elements and novel gene families across ecological guilds.</title>
        <authorList>
            <consortium name="Lawrence Berkeley National Laboratory"/>
            <person name="Harder C.B."/>
            <person name="Miyauchi S."/>
            <person name="Viragh M."/>
            <person name="Kuo A."/>
            <person name="Thoen E."/>
            <person name="Andreopoulos B."/>
            <person name="Lu D."/>
            <person name="Skrede I."/>
            <person name="Drula E."/>
            <person name="Henrissat B."/>
            <person name="Morin E."/>
            <person name="Kohler A."/>
            <person name="Barry K."/>
            <person name="LaButti K."/>
            <person name="Morin E."/>
            <person name="Salamov A."/>
            <person name="Lipzen A."/>
            <person name="Mereny Z."/>
            <person name="Hegedus B."/>
            <person name="Baldrian P."/>
            <person name="Stursova M."/>
            <person name="Weitz H."/>
            <person name="Taylor A."/>
            <person name="Grigoriev I.V."/>
            <person name="Nagy L.G."/>
            <person name="Martin F."/>
            <person name="Kauserud H."/>
        </authorList>
    </citation>
    <scope>NUCLEOTIDE SEQUENCE</scope>
    <source>
        <strain evidence="1">9144</strain>
    </source>
</reference>
<dbReference type="InterPro" id="IPR036047">
    <property type="entry name" value="F-box-like_dom_sf"/>
</dbReference>
<dbReference type="SUPFAM" id="SSF81383">
    <property type="entry name" value="F-box domain"/>
    <property type="match status" value="1"/>
</dbReference>
<evidence type="ECO:0000313" key="2">
    <source>
        <dbReference type="Proteomes" id="UP001219525"/>
    </source>
</evidence>
<accession>A0AAD6VBJ0</accession>
<proteinExistence type="predicted"/>
<protein>
    <recommendedName>
        <fullName evidence="3">F-box domain-containing protein</fullName>
    </recommendedName>
</protein>
<dbReference type="Gene3D" id="1.20.1280.50">
    <property type="match status" value="1"/>
</dbReference>
<dbReference type="AlphaFoldDB" id="A0AAD6VBJ0"/>
<dbReference type="EMBL" id="JARJCW010000055">
    <property type="protein sequence ID" value="KAJ7202424.1"/>
    <property type="molecule type" value="Genomic_DNA"/>
</dbReference>
<organism evidence="1 2">
    <name type="scientific">Mycena pura</name>
    <dbReference type="NCBI Taxonomy" id="153505"/>
    <lineage>
        <taxon>Eukaryota</taxon>
        <taxon>Fungi</taxon>
        <taxon>Dikarya</taxon>
        <taxon>Basidiomycota</taxon>
        <taxon>Agaricomycotina</taxon>
        <taxon>Agaricomycetes</taxon>
        <taxon>Agaricomycetidae</taxon>
        <taxon>Agaricales</taxon>
        <taxon>Marasmiineae</taxon>
        <taxon>Mycenaceae</taxon>
        <taxon>Mycena</taxon>
    </lineage>
</organism>
<keyword evidence="2" id="KW-1185">Reference proteome</keyword>
<comment type="caution">
    <text evidence="1">The sequence shown here is derived from an EMBL/GenBank/DDBJ whole genome shotgun (WGS) entry which is preliminary data.</text>
</comment>
<name>A0AAD6VBJ0_9AGAR</name>
<gene>
    <name evidence="1" type="ORF">GGX14DRAFT_654500</name>
</gene>
<sequence length="387" mass="43561">MTELGEKRRVLRCGLRAAVFDFQICPALVPQIVLASQISTRTDAPSEGWEQPDKCPILTLPNEITSEIFLNFIPAYPSCPQLVGIDSESPGQLLRVCRQWRDVALSAAQLWRAIKICPKVNMKKQLGLMKTWLERSGSCPLAFDIHCGSAYDRHIFEIIETIFRHRSRWEYIKLHILSAFLLPNVGSLPLVRQVELGFSYDVKPYFTWNLNDAPQLLTATLWNFAYPSGFLPWHQLTSLTMVCKTPAECTPILKETPSLVHCRLILMLTKNEHNSDEPDTVLPRLESLTLESFMKEQMPATRYLGSFVVPSLRRLQVPDIFIQPDPVNKLSSFIALSGCQLHELCITGHLSGTEDAYRQGLSAIPILSFGAALMDGHFHGSGTCNTH</sequence>
<evidence type="ECO:0000313" key="1">
    <source>
        <dbReference type="EMBL" id="KAJ7202424.1"/>
    </source>
</evidence>
<dbReference type="Proteomes" id="UP001219525">
    <property type="component" value="Unassembled WGS sequence"/>
</dbReference>
<evidence type="ECO:0008006" key="3">
    <source>
        <dbReference type="Google" id="ProtNLM"/>
    </source>
</evidence>